<evidence type="ECO:0000256" key="1">
    <source>
        <dbReference type="ARBA" id="ARBA00001974"/>
    </source>
</evidence>
<keyword evidence="9" id="KW-1185">Reference proteome</keyword>
<name>A0A9Q0AK72_9PEZI</name>
<keyword evidence="3" id="KW-0285">Flavoprotein</keyword>
<dbReference type="PANTHER" id="PTHR11552:SF210">
    <property type="entry name" value="GLUCOSE-METHANOL-CHOLINE OXIDOREDUCTASE N-TERMINAL DOMAIN-CONTAINING PROTEIN-RELATED"/>
    <property type="match status" value="1"/>
</dbReference>
<keyword evidence="4 6" id="KW-0274">FAD</keyword>
<dbReference type="GO" id="GO:0050660">
    <property type="term" value="F:flavin adenine dinucleotide binding"/>
    <property type="evidence" value="ECO:0007669"/>
    <property type="project" value="InterPro"/>
</dbReference>
<dbReference type="EMBL" id="JAFIMR010000037">
    <property type="protein sequence ID" value="KAI1858166.1"/>
    <property type="molecule type" value="Genomic_DNA"/>
</dbReference>
<evidence type="ECO:0000259" key="7">
    <source>
        <dbReference type="Pfam" id="PF05199"/>
    </source>
</evidence>
<feature type="binding site" evidence="6">
    <location>
        <position position="177"/>
    </location>
    <ligand>
        <name>FAD</name>
        <dbReference type="ChEBI" id="CHEBI:57692"/>
    </ligand>
</feature>
<dbReference type="Proteomes" id="UP000829685">
    <property type="component" value="Unassembled WGS sequence"/>
</dbReference>
<sequence length="463" mass="51113">MGTKTGISLTLRISNTPPYPGQNTLIIRLSGAQYGQEQYDWNFTSVPQPRLNNRRVNQCCGRQLGGSSVLNFMLALDPYPSRAIIDAWGKLSNPVWSYDVLAPEGYMTELNEAWIRTFSNLGLDMAVDLRTGKAHGAFQNAATIDPKTHTRSWAATRYLKPDVRSRSNLVVLTETIVKRTVSSSDGVPELRDEHGIPSADPVLRDPSIADVLLEGYITLGGSGPLDQSNISVAYAPLADHHGPVTEQGRQTLLEKHSGSLRSKFQPGSSRQFDVQLSLAKESEEPTAEYLLSPSNGSYPDEPNSLADILVSSRPEKFITIMTVLNHPLSRGLVHVASPDINVKPTWDPNYMKEPLEMEIIARGIQFMEKIVDTDPFSSSVLKRGGVRLPDIVDDLEKAKDLVRQRQLSIFHVAGSCAMLPEDEGGVVSERLRVYRTKNLRVVYASIFPLEPLGNFISTVYAVA</sequence>
<dbReference type="Gene3D" id="3.30.560.10">
    <property type="entry name" value="Glucose Oxidase, domain 3"/>
    <property type="match status" value="3"/>
</dbReference>
<dbReference type="SUPFAM" id="SSF51905">
    <property type="entry name" value="FAD/NAD(P)-binding domain"/>
    <property type="match status" value="1"/>
</dbReference>
<dbReference type="InterPro" id="IPR027424">
    <property type="entry name" value="Glucose_Oxidase_domain_2"/>
</dbReference>
<evidence type="ECO:0000256" key="2">
    <source>
        <dbReference type="ARBA" id="ARBA00010790"/>
    </source>
</evidence>
<dbReference type="InterPro" id="IPR007867">
    <property type="entry name" value="GMC_OxRtase_C"/>
</dbReference>
<protein>
    <recommendedName>
        <fullName evidence="7">Glucose-methanol-choline oxidoreductase C-terminal domain-containing protein</fullName>
    </recommendedName>
</protein>
<evidence type="ECO:0000313" key="8">
    <source>
        <dbReference type="EMBL" id="KAI1858166.1"/>
    </source>
</evidence>
<dbReference type="InterPro" id="IPR036188">
    <property type="entry name" value="FAD/NAD-bd_sf"/>
</dbReference>
<dbReference type="PANTHER" id="PTHR11552">
    <property type="entry name" value="GLUCOSE-METHANOL-CHOLINE GMC OXIDOREDUCTASE"/>
    <property type="match status" value="1"/>
</dbReference>
<evidence type="ECO:0000256" key="5">
    <source>
        <dbReference type="ARBA" id="ARBA00023002"/>
    </source>
</evidence>
<comment type="caution">
    <text evidence="8">The sequence shown here is derived from an EMBL/GenBank/DDBJ whole genome shotgun (WGS) entry which is preliminary data.</text>
</comment>
<accession>A0A9Q0AK72</accession>
<dbReference type="Gene3D" id="3.50.50.60">
    <property type="entry name" value="FAD/NAD(P)-binding domain"/>
    <property type="match status" value="3"/>
</dbReference>
<dbReference type="OrthoDB" id="269227at2759"/>
<evidence type="ECO:0000313" key="9">
    <source>
        <dbReference type="Proteomes" id="UP000829685"/>
    </source>
</evidence>
<dbReference type="Pfam" id="PF05199">
    <property type="entry name" value="GMC_oxred_C"/>
    <property type="match status" value="1"/>
</dbReference>
<comment type="similarity">
    <text evidence="2">Belongs to the GMC oxidoreductase family.</text>
</comment>
<evidence type="ECO:0000256" key="3">
    <source>
        <dbReference type="ARBA" id="ARBA00022630"/>
    </source>
</evidence>
<proteinExistence type="inferred from homology"/>
<dbReference type="InterPro" id="IPR012132">
    <property type="entry name" value="GMC_OxRdtase"/>
</dbReference>
<keyword evidence="5" id="KW-0560">Oxidoreductase</keyword>
<gene>
    <name evidence="8" type="ORF">JX265_010834</name>
</gene>
<comment type="cofactor">
    <cofactor evidence="1 6">
        <name>FAD</name>
        <dbReference type="ChEBI" id="CHEBI:57692"/>
    </cofactor>
</comment>
<reference evidence="8" key="1">
    <citation type="submission" date="2021-03" db="EMBL/GenBank/DDBJ databases">
        <title>Revisited historic fungal species revealed as producer of novel bioactive compounds through whole genome sequencing and comparative genomics.</title>
        <authorList>
            <person name="Vignolle G.A."/>
            <person name="Hochenegger N."/>
            <person name="Mach R.L."/>
            <person name="Mach-Aigner A.R."/>
            <person name="Javad Rahimi M."/>
            <person name="Salim K.A."/>
            <person name="Chan C.M."/>
            <person name="Lim L.B.L."/>
            <person name="Cai F."/>
            <person name="Druzhinina I.S."/>
            <person name="U'Ren J.M."/>
            <person name="Derntl C."/>
        </authorList>
    </citation>
    <scope>NUCLEOTIDE SEQUENCE</scope>
    <source>
        <strain evidence="8">TUCIM 5799</strain>
    </source>
</reference>
<dbReference type="GO" id="GO:0016614">
    <property type="term" value="F:oxidoreductase activity, acting on CH-OH group of donors"/>
    <property type="evidence" value="ECO:0007669"/>
    <property type="project" value="InterPro"/>
</dbReference>
<dbReference type="SUPFAM" id="SSF54373">
    <property type="entry name" value="FAD-linked reductases, C-terminal domain"/>
    <property type="match status" value="1"/>
</dbReference>
<evidence type="ECO:0000256" key="6">
    <source>
        <dbReference type="PIRSR" id="PIRSR000137-2"/>
    </source>
</evidence>
<evidence type="ECO:0000256" key="4">
    <source>
        <dbReference type="ARBA" id="ARBA00022827"/>
    </source>
</evidence>
<dbReference type="AlphaFoldDB" id="A0A9Q0AK72"/>
<feature type="domain" description="Glucose-methanol-choline oxidoreductase C-terminal" evidence="7">
    <location>
        <begin position="327"/>
        <end position="463"/>
    </location>
</feature>
<organism evidence="8 9">
    <name type="scientific">Neoarthrinium moseri</name>
    <dbReference type="NCBI Taxonomy" id="1658444"/>
    <lineage>
        <taxon>Eukaryota</taxon>
        <taxon>Fungi</taxon>
        <taxon>Dikarya</taxon>
        <taxon>Ascomycota</taxon>
        <taxon>Pezizomycotina</taxon>
        <taxon>Sordariomycetes</taxon>
        <taxon>Xylariomycetidae</taxon>
        <taxon>Amphisphaeriales</taxon>
        <taxon>Apiosporaceae</taxon>
        <taxon>Neoarthrinium</taxon>
    </lineage>
</organism>
<dbReference type="PIRSF" id="PIRSF000137">
    <property type="entry name" value="Alcohol_oxidase"/>
    <property type="match status" value="1"/>
</dbReference>
<dbReference type="Gene3D" id="4.10.450.10">
    <property type="entry name" value="Glucose Oxidase, domain 2"/>
    <property type="match status" value="1"/>
</dbReference>